<feature type="compositionally biased region" description="Basic and acidic residues" evidence="1">
    <location>
        <begin position="134"/>
        <end position="153"/>
    </location>
</feature>
<keyword evidence="2" id="KW-0472">Membrane</keyword>
<feature type="compositionally biased region" description="Basic residues" evidence="1">
    <location>
        <begin position="108"/>
        <end position="118"/>
    </location>
</feature>
<keyword evidence="4" id="KW-1185">Reference proteome</keyword>
<feature type="transmembrane region" description="Helical" evidence="2">
    <location>
        <begin position="247"/>
        <end position="266"/>
    </location>
</feature>
<name>A0ABW2C147_9PSEU</name>
<accession>A0ABW2C147</accession>
<evidence type="ECO:0000313" key="4">
    <source>
        <dbReference type="Proteomes" id="UP001596337"/>
    </source>
</evidence>
<sequence length="412" mass="44364">MAFPDDLSSLDAPTRRNPSGEDLSGLTGGQEESGYFGGAGFFSDFGGYTELEVPTTKTTSDDLDAPTTKTSGDEELEAPTTKTSFGLTRRRRREPEPDVPEDLDAPTRKHSPGPKRRRAEPTEDELRRKRRRSAEKAGRRAATEEPAPERDTDSALDESAAPRAASSRSVSSERPDTHTGSATRSRTRPGPGPWSKRSGSTRAEPNSRTESPVETDATSSRSAAEPSETGYHRAVGSSRRGIAKWPIAVAAVLALLALGGLGAVWANKSLNAQAEAEANSCTEGNRTLRVTTTPTIEDDVVSAAKNWNGEKPPVYSHCVTVKVTAKPSDKVLPTLRETGSDAVPAVWITPSAKWAEKLAKTNPERVSSTAKPLKNAKGTYYTYVVVGGEGVDEIQQRAAQQFRDYVREVVAR</sequence>
<dbReference type="Proteomes" id="UP001596337">
    <property type="component" value="Unassembled WGS sequence"/>
</dbReference>
<feature type="region of interest" description="Disordered" evidence="1">
    <location>
        <begin position="1"/>
        <end position="232"/>
    </location>
</feature>
<protein>
    <submittedName>
        <fullName evidence="3">Uncharacterized protein</fullName>
    </submittedName>
</protein>
<evidence type="ECO:0000256" key="1">
    <source>
        <dbReference type="SAM" id="MobiDB-lite"/>
    </source>
</evidence>
<dbReference type="RefSeq" id="WP_390221061.1">
    <property type="nucleotide sequence ID" value="NZ_JBHSXX010000001.1"/>
</dbReference>
<evidence type="ECO:0000313" key="3">
    <source>
        <dbReference type="EMBL" id="MFC6868628.1"/>
    </source>
</evidence>
<comment type="caution">
    <text evidence="3">The sequence shown here is derived from an EMBL/GenBank/DDBJ whole genome shotgun (WGS) entry which is preliminary data.</text>
</comment>
<feature type="compositionally biased region" description="Low complexity" evidence="1">
    <location>
        <begin position="158"/>
        <end position="170"/>
    </location>
</feature>
<reference evidence="4" key="1">
    <citation type="journal article" date="2019" name="Int. J. Syst. Evol. Microbiol.">
        <title>The Global Catalogue of Microorganisms (GCM) 10K type strain sequencing project: providing services to taxonomists for standard genome sequencing and annotation.</title>
        <authorList>
            <consortium name="The Broad Institute Genomics Platform"/>
            <consortium name="The Broad Institute Genome Sequencing Center for Infectious Disease"/>
            <person name="Wu L."/>
            <person name="Ma J."/>
        </authorList>
    </citation>
    <scope>NUCLEOTIDE SEQUENCE [LARGE SCALE GENOMIC DNA]</scope>
    <source>
        <strain evidence="4">KCTC 32255</strain>
    </source>
</reference>
<gene>
    <name evidence="3" type="ORF">ACFQGD_15925</name>
</gene>
<feature type="compositionally biased region" description="Polar residues" evidence="1">
    <location>
        <begin position="197"/>
        <end position="222"/>
    </location>
</feature>
<keyword evidence="2" id="KW-0812">Transmembrane</keyword>
<organism evidence="3 4">
    <name type="scientific">Haloechinothrix salitolerans</name>
    <dbReference type="NCBI Taxonomy" id="926830"/>
    <lineage>
        <taxon>Bacteria</taxon>
        <taxon>Bacillati</taxon>
        <taxon>Actinomycetota</taxon>
        <taxon>Actinomycetes</taxon>
        <taxon>Pseudonocardiales</taxon>
        <taxon>Pseudonocardiaceae</taxon>
        <taxon>Haloechinothrix</taxon>
    </lineage>
</organism>
<keyword evidence="2" id="KW-1133">Transmembrane helix</keyword>
<proteinExistence type="predicted"/>
<dbReference type="EMBL" id="JBHSXX010000001">
    <property type="protein sequence ID" value="MFC6868628.1"/>
    <property type="molecule type" value="Genomic_DNA"/>
</dbReference>
<evidence type="ECO:0000256" key="2">
    <source>
        <dbReference type="SAM" id="Phobius"/>
    </source>
</evidence>